<proteinExistence type="predicted"/>
<dbReference type="OrthoDB" id="2253782at2759"/>
<gene>
    <name evidence="1" type="primary">PARPA_14234.1 scaffold 48946</name>
</gene>
<reference evidence="1 2" key="1">
    <citation type="submission" date="2014-09" db="EMBL/GenBank/DDBJ databases">
        <authorList>
            <person name="Ellenberger Sabrina"/>
        </authorList>
    </citation>
    <scope>NUCLEOTIDE SEQUENCE [LARGE SCALE GENOMIC DNA]</scope>
    <source>
        <strain evidence="1 2">CBS 412.66</strain>
    </source>
</reference>
<evidence type="ECO:0008006" key="3">
    <source>
        <dbReference type="Google" id="ProtNLM"/>
    </source>
</evidence>
<organism evidence="1 2">
    <name type="scientific">Parasitella parasitica</name>
    <dbReference type="NCBI Taxonomy" id="35722"/>
    <lineage>
        <taxon>Eukaryota</taxon>
        <taxon>Fungi</taxon>
        <taxon>Fungi incertae sedis</taxon>
        <taxon>Mucoromycota</taxon>
        <taxon>Mucoromycotina</taxon>
        <taxon>Mucoromycetes</taxon>
        <taxon>Mucorales</taxon>
        <taxon>Mucorineae</taxon>
        <taxon>Mucoraceae</taxon>
        <taxon>Parasitella</taxon>
    </lineage>
</organism>
<dbReference type="InterPro" id="IPR036047">
    <property type="entry name" value="F-box-like_dom_sf"/>
</dbReference>
<keyword evidence="2" id="KW-1185">Reference proteome</keyword>
<dbReference type="EMBL" id="LN734150">
    <property type="protein sequence ID" value="CEP19915.1"/>
    <property type="molecule type" value="Genomic_DNA"/>
</dbReference>
<name>A0A0B7NWC5_9FUNG</name>
<dbReference type="AlphaFoldDB" id="A0A0B7NWC5"/>
<dbReference type="SUPFAM" id="SSF52047">
    <property type="entry name" value="RNI-like"/>
    <property type="match status" value="1"/>
</dbReference>
<sequence>MKFPAEIIEIVASHLSPSDQYQGLTVCRNWYQPFCRSLYRHIQFKDRQQFKKWFSSQHKDLVRSIQFGTSEKYHSQQQQISVDRVTGAIPLHSTRVGVTSDELVAILNELPLLDSIQFDSRLWQYLNTQQVQKAAKDRLLALPALDHPKQLSFIQSKRGLLMSRLHLRGSDIFKLHKKNLFLKIFQSTPFLEELIIDADGIGDAKHAMLFSIQDIEVLHLSLPNLKRLDLIDSVRLVESSSSFDNQQAIAARPSRLEKLHLSVLIEKYAIPQWFRYFSWKYPQLFELTLSLSSPFQIPRQQMAPENQEKLDLASFINSLARLEKLVIDNNTSRQYLCDTTISPKNKYLNQLQLGLWGDSLETTVKALQCVISSPGMTHSTSYLCIPLWSSQNSIDFSVLANLRQLAHLEVMDKSGQQLKQNSAHHDNNDQTNSGYPIDIILASCPYLTSLKLVNGQITAKQLLQRQSHSNLRSIRMDRVAIHETNDLFTCLSATCQNLKDIFLRQCISDSFDLVMSNSNLC</sequence>
<protein>
    <recommendedName>
        <fullName evidence="3">F-box domain-containing protein</fullName>
    </recommendedName>
</protein>
<dbReference type="Proteomes" id="UP000054107">
    <property type="component" value="Unassembled WGS sequence"/>
</dbReference>
<accession>A0A0B7NWC5</accession>
<evidence type="ECO:0000313" key="1">
    <source>
        <dbReference type="EMBL" id="CEP19915.1"/>
    </source>
</evidence>
<dbReference type="SUPFAM" id="SSF81383">
    <property type="entry name" value="F-box domain"/>
    <property type="match status" value="1"/>
</dbReference>
<evidence type="ECO:0000313" key="2">
    <source>
        <dbReference type="Proteomes" id="UP000054107"/>
    </source>
</evidence>